<evidence type="ECO:0000259" key="1">
    <source>
        <dbReference type="Pfam" id="PF00857"/>
    </source>
</evidence>
<name>A0A381SJ50_9ZZZZ</name>
<dbReference type="InterPro" id="IPR050993">
    <property type="entry name" value="Isochorismatase_domain"/>
</dbReference>
<dbReference type="PANTHER" id="PTHR14119">
    <property type="entry name" value="HYDROLASE"/>
    <property type="match status" value="1"/>
</dbReference>
<dbReference type="Gene3D" id="3.40.50.850">
    <property type="entry name" value="Isochorismatase-like"/>
    <property type="match status" value="1"/>
</dbReference>
<dbReference type="Pfam" id="PF00857">
    <property type="entry name" value="Isochorismatase"/>
    <property type="match status" value="1"/>
</dbReference>
<evidence type="ECO:0000313" key="2">
    <source>
        <dbReference type="EMBL" id="SVA04026.1"/>
    </source>
</evidence>
<protein>
    <recommendedName>
        <fullName evidence="1">Isochorismatase-like domain-containing protein</fullName>
    </recommendedName>
</protein>
<dbReference type="InterPro" id="IPR000868">
    <property type="entry name" value="Isochorismatase-like_dom"/>
</dbReference>
<accession>A0A381SJ50</accession>
<proteinExistence type="predicted"/>
<dbReference type="InterPro" id="IPR036380">
    <property type="entry name" value="Isochorismatase-like_sf"/>
</dbReference>
<reference evidence="2" key="1">
    <citation type="submission" date="2018-05" db="EMBL/GenBank/DDBJ databases">
        <authorList>
            <person name="Lanie J.A."/>
            <person name="Ng W.-L."/>
            <person name="Kazmierczak K.M."/>
            <person name="Andrzejewski T.M."/>
            <person name="Davidsen T.M."/>
            <person name="Wayne K.J."/>
            <person name="Tettelin H."/>
            <person name="Glass J.I."/>
            <person name="Rusch D."/>
            <person name="Podicherti R."/>
            <person name="Tsui H.-C.T."/>
            <person name="Winkler M.E."/>
        </authorList>
    </citation>
    <scope>NUCLEOTIDE SEQUENCE</scope>
</reference>
<dbReference type="SUPFAM" id="SSF52499">
    <property type="entry name" value="Isochorismatase-like hydrolases"/>
    <property type="match status" value="1"/>
</dbReference>
<dbReference type="AlphaFoldDB" id="A0A381SJ50"/>
<feature type="domain" description="Isochorismatase-like" evidence="1">
    <location>
        <begin position="5"/>
        <end position="153"/>
    </location>
</feature>
<dbReference type="PANTHER" id="PTHR14119:SF3">
    <property type="entry name" value="ISOCHORISMATASE DOMAIN-CONTAINING PROTEIN 2"/>
    <property type="match status" value="1"/>
</dbReference>
<sequence>MKDPLLVIIDVQEKLFPVIHRKDELEKQLSILVQGFQLLGKPIIYTEQTPDKLGPTLKSISKFLVDHSCIEKETFSCMGNDMFRLTLNEIEFDTIILAGIETHICVYQTAIGLIDYGYKVETVTNAVSSRFDINNKVGLERVHDAGSKLTTVELILFYLQKQAVGNRFRKLIQLVK</sequence>
<dbReference type="EMBL" id="UINC01003179">
    <property type="protein sequence ID" value="SVA04026.1"/>
    <property type="molecule type" value="Genomic_DNA"/>
</dbReference>
<organism evidence="2">
    <name type="scientific">marine metagenome</name>
    <dbReference type="NCBI Taxonomy" id="408172"/>
    <lineage>
        <taxon>unclassified sequences</taxon>
        <taxon>metagenomes</taxon>
        <taxon>ecological metagenomes</taxon>
    </lineage>
</organism>
<gene>
    <name evidence="2" type="ORF">METZ01_LOCUS56880</name>
</gene>